<feature type="non-terminal residue" evidence="2">
    <location>
        <position position="1"/>
    </location>
</feature>
<organism evidence="2">
    <name type="scientific">Lepeophtheirus salmonis</name>
    <name type="common">Salmon louse</name>
    <name type="synonym">Caligus salmonis</name>
    <dbReference type="NCBI Taxonomy" id="72036"/>
    <lineage>
        <taxon>Eukaryota</taxon>
        <taxon>Metazoa</taxon>
        <taxon>Ecdysozoa</taxon>
        <taxon>Arthropoda</taxon>
        <taxon>Crustacea</taxon>
        <taxon>Multicrustacea</taxon>
        <taxon>Hexanauplia</taxon>
        <taxon>Copepoda</taxon>
        <taxon>Siphonostomatoida</taxon>
        <taxon>Caligidae</taxon>
        <taxon>Lepeophtheirus</taxon>
    </lineage>
</organism>
<dbReference type="EMBL" id="HACA01005021">
    <property type="protein sequence ID" value="CDW22382.1"/>
    <property type="molecule type" value="Transcribed_RNA"/>
</dbReference>
<proteinExistence type="predicted"/>
<evidence type="ECO:0000313" key="2">
    <source>
        <dbReference type="EMBL" id="CDW22382.1"/>
    </source>
</evidence>
<reference evidence="2" key="1">
    <citation type="submission" date="2014-05" db="EMBL/GenBank/DDBJ databases">
        <authorList>
            <person name="Chronopoulou M."/>
        </authorList>
    </citation>
    <scope>NUCLEOTIDE SEQUENCE</scope>
    <source>
        <tissue evidence="2">Whole organism</tissue>
    </source>
</reference>
<name>A0A0K2TA03_LEPSM</name>
<sequence>DSNPLIDVHAVNKNYVYVAMKAKRVIPGNLICTGRTTSDIMEALNVNKTTVSRVRNRMADKPNFKDNPKNGRPTKVKPEDIIEAFKVNPTIKMSEYTKKKVHRSTVSKGIQKAKVRSFI</sequence>
<dbReference type="OrthoDB" id="9996331at2759"/>
<feature type="compositionally biased region" description="Basic and acidic residues" evidence="1">
    <location>
        <begin position="57"/>
        <end position="69"/>
    </location>
</feature>
<feature type="region of interest" description="Disordered" evidence="1">
    <location>
        <begin position="57"/>
        <end position="77"/>
    </location>
</feature>
<accession>A0A0K2TA03</accession>
<dbReference type="AlphaFoldDB" id="A0A0K2TA03"/>
<protein>
    <submittedName>
        <fullName evidence="2">Uncharacterized protein</fullName>
    </submittedName>
</protein>
<evidence type="ECO:0000256" key="1">
    <source>
        <dbReference type="SAM" id="MobiDB-lite"/>
    </source>
</evidence>